<keyword evidence="4 7" id="KW-0812">Transmembrane</keyword>
<feature type="region of interest" description="Disordered" evidence="8">
    <location>
        <begin position="292"/>
        <end position="315"/>
    </location>
</feature>
<feature type="transmembrane region" description="Helical" evidence="7">
    <location>
        <begin position="84"/>
        <end position="104"/>
    </location>
</feature>
<dbReference type="Proteomes" id="UP000013776">
    <property type="component" value="Unassembled WGS sequence"/>
</dbReference>
<organism evidence="9 10">
    <name type="scientific">Taphrina deformans (strain PYCC 5710 / ATCC 11124 / CBS 356.35 / IMI 108563 / JCM 9778 / NBRC 8474)</name>
    <name type="common">Peach leaf curl fungus</name>
    <name type="synonym">Lalaria deformans</name>
    <dbReference type="NCBI Taxonomy" id="1097556"/>
    <lineage>
        <taxon>Eukaryota</taxon>
        <taxon>Fungi</taxon>
        <taxon>Dikarya</taxon>
        <taxon>Ascomycota</taxon>
        <taxon>Taphrinomycotina</taxon>
        <taxon>Taphrinomycetes</taxon>
        <taxon>Taphrinales</taxon>
        <taxon>Taphrinaceae</taxon>
        <taxon>Taphrina</taxon>
    </lineage>
</organism>
<evidence type="ECO:0000313" key="9">
    <source>
        <dbReference type="EMBL" id="CCG84680.1"/>
    </source>
</evidence>
<dbReference type="Pfam" id="PF01384">
    <property type="entry name" value="PHO4"/>
    <property type="match status" value="1"/>
</dbReference>
<dbReference type="GO" id="GO:0016020">
    <property type="term" value="C:membrane"/>
    <property type="evidence" value="ECO:0007669"/>
    <property type="project" value="UniProtKB-SubCell"/>
</dbReference>
<dbReference type="EMBL" id="CAHR02000286">
    <property type="protein sequence ID" value="CCG84680.1"/>
    <property type="molecule type" value="Genomic_DNA"/>
</dbReference>
<dbReference type="PANTHER" id="PTHR11101">
    <property type="entry name" value="PHOSPHATE TRANSPORTER"/>
    <property type="match status" value="1"/>
</dbReference>
<accession>R4XG30</accession>
<feature type="transmembrane region" description="Helical" evidence="7">
    <location>
        <begin position="6"/>
        <end position="26"/>
    </location>
</feature>
<proteinExistence type="inferred from homology"/>
<comment type="similarity">
    <text evidence="7">Belongs to the inorganic phosphate transporter (PiT) (TC 2.A.20) family.</text>
</comment>
<gene>
    <name evidence="9" type="ORF">TAPDE_005184</name>
</gene>
<comment type="subcellular location">
    <subcellularLocation>
        <location evidence="1 7">Membrane</location>
        <topology evidence="1 7">Multi-pass membrane protein</topology>
    </subcellularLocation>
</comment>
<feature type="transmembrane region" description="Helical" evidence="7">
    <location>
        <begin position="116"/>
        <end position="139"/>
    </location>
</feature>
<evidence type="ECO:0000256" key="5">
    <source>
        <dbReference type="ARBA" id="ARBA00022989"/>
    </source>
</evidence>
<keyword evidence="2 7" id="KW-0813">Transport</keyword>
<feature type="transmembrane region" description="Helical" evidence="7">
    <location>
        <begin position="497"/>
        <end position="516"/>
    </location>
</feature>
<feature type="transmembrane region" description="Helical" evidence="7">
    <location>
        <begin position="580"/>
        <end position="606"/>
    </location>
</feature>
<keyword evidence="6 7" id="KW-0472">Membrane</keyword>
<keyword evidence="3 7" id="KW-0592">Phosphate transport</keyword>
<dbReference type="VEuPathDB" id="FungiDB:TAPDE_005184"/>
<reference evidence="9 10" key="1">
    <citation type="journal article" date="2013" name="MBio">
        <title>Genome sequencing of the plant pathogen Taphrina deformans, the causal agent of peach leaf curl.</title>
        <authorList>
            <person name="Cisse O.H."/>
            <person name="Almeida J.M.G.C.F."/>
            <person name="Fonseca A."/>
            <person name="Kumar A.A."/>
            <person name="Salojaervi J."/>
            <person name="Overmyer K."/>
            <person name="Hauser P.M."/>
            <person name="Pagni M."/>
        </authorList>
    </citation>
    <scope>NUCLEOTIDE SEQUENCE [LARGE SCALE GENOMIC DNA]</scope>
    <source>
        <strain evidence="10">PYCC 5710 / ATCC 11124 / CBS 356.35 / IMI 108563 / JCM 9778 / NBRC 8474</strain>
    </source>
</reference>
<dbReference type="AlphaFoldDB" id="R4XG30"/>
<feature type="transmembrane region" description="Helical" evidence="7">
    <location>
        <begin position="47"/>
        <end position="64"/>
    </location>
</feature>
<evidence type="ECO:0000256" key="7">
    <source>
        <dbReference type="RuleBase" id="RU363058"/>
    </source>
</evidence>
<dbReference type="GO" id="GO:0035435">
    <property type="term" value="P:phosphate ion transmembrane transport"/>
    <property type="evidence" value="ECO:0007669"/>
    <property type="project" value="TreeGrafter"/>
</dbReference>
<dbReference type="InterPro" id="IPR001204">
    <property type="entry name" value="Phos_transporter"/>
</dbReference>
<comment type="function">
    <text evidence="7">Sodium-phosphate symporter.</text>
</comment>
<dbReference type="STRING" id="1097556.R4XG30"/>
<dbReference type="OrthoDB" id="260807at2759"/>
<evidence type="ECO:0000256" key="1">
    <source>
        <dbReference type="ARBA" id="ARBA00004141"/>
    </source>
</evidence>
<dbReference type="PANTHER" id="PTHR11101:SF57">
    <property type="entry name" value="PHOSPHATE TRANSPORTER"/>
    <property type="match status" value="1"/>
</dbReference>
<evidence type="ECO:0000313" key="10">
    <source>
        <dbReference type="Proteomes" id="UP000013776"/>
    </source>
</evidence>
<feature type="transmembrane region" description="Helical" evidence="7">
    <location>
        <begin position="182"/>
        <end position="205"/>
    </location>
</feature>
<sequence>MMLDQYTYVFAIGTFFALLDAFNNGANDVANAWATSVSSRSISYRQAMIFGTIFEMLGAITVGARTADTIKNGIIPNAAFRGDAGVQMLAFTCALAGASIWVMWCTRHSAHVSSTYSLISAIAGVGVATVGVGKVQWGWNNGKGLGAIFAGLGMAPAIAAGFGATIFMLIKVTVHMRKNPAPWAVFTAPFFFLIAGTICTLSIVYKGSPKLGLNKKPPHYIAAVTMGTGAGVALLSALFFVPFVYVKVIKKDASVKWWMFIQGPLLFSRPVVSPSETAAVPNYAVVQEDDASEYSVEKPGDGSNTQPSYDSKGMPSLQITEQGVQGSSRPPSQTRDIEVQQLTYKEQVAAAEARMNAKLCKKSGPIGWAMRTLRDNQLGAGEIYEKHNMIILLKRIPAIIVCGALYGLHYDIHASQSGIAGTPEGKRMEQVYAMAEKYPNEVEHTYSFVQILTACTASFAHGANDIGNSVGPWAVIYSAWHTGDAAKSKAAVPIWQLAVLSATISIGLITYGYNIMKVMGNKITYHSPSRGSSMEMGAAVTVLLFSQFSLPVSTSMCITGATVGVGLCNGSFKAVNWQRVGLLVISWIMTIPIAGTIAGLLMAIVLNAPHFK</sequence>
<evidence type="ECO:0000256" key="8">
    <source>
        <dbReference type="SAM" id="MobiDB-lite"/>
    </source>
</evidence>
<comment type="caution">
    <text evidence="9">The sequence shown here is derived from an EMBL/GenBank/DDBJ whole genome shotgun (WGS) entry which is preliminary data.</text>
</comment>
<keyword evidence="5 7" id="KW-1133">Transmembrane helix</keyword>
<evidence type="ECO:0000256" key="6">
    <source>
        <dbReference type="ARBA" id="ARBA00023136"/>
    </source>
</evidence>
<feature type="transmembrane region" description="Helical" evidence="7">
    <location>
        <begin position="220"/>
        <end position="246"/>
    </location>
</feature>
<name>R4XG30_TAPDE</name>
<feature type="transmembrane region" description="Helical" evidence="7">
    <location>
        <begin position="145"/>
        <end position="170"/>
    </location>
</feature>
<evidence type="ECO:0000256" key="3">
    <source>
        <dbReference type="ARBA" id="ARBA00022592"/>
    </source>
</evidence>
<keyword evidence="10" id="KW-1185">Reference proteome</keyword>
<evidence type="ECO:0000256" key="2">
    <source>
        <dbReference type="ARBA" id="ARBA00022448"/>
    </source>
</evidence>
<dbReference type="GO" id="GO:0005315">
    <property type="term" value="F:phosphate transmembrane transporter activity"/>
    <property type="evidence" value="ECO:0007669"/>
    <property type="project" value="InterPro"/>
</dbReference>
<protein>
    <recommendedName>
        <fullName evidence="7">Phosphate transporter</fullName>
    </recommendedName>
</protein>
<dbReference type="eggNOG" id="KOG2493">
    <property type="taxonomic scope" value="Eukaryota"/>
</dbReference>
<evidence type="ECO:0000256" key="4">
    <source>
        <dbReference type="ARBA" id="ARBA00022692"/>
    </source>
</evidence>